<keyword evidence="2" id="KW-0276">Fatty acid metabolism</keyword>
<dbReference type="Pfam" id="PF23562">
    <property type="entry name" value="AMP-binding_C_3"/>
    <property type="match status" value="1"/>
</dbReference>
<evidence type="ECO:0000256" key="1">
    <source>
        <dbReference type="ARBA" id="ARBA00022598"/>
    </source>
</evidence>
<keyword evidence="3" id="KW-0443">Lipid metabolism</keyword>
<evidence type="ECO:0000313" key="6">
    <source>
        <dbReference type="Proteomes" id="UP000319449"/>
    </source>
</evidence>
<evidence type="ECO:0000313" key="5">
    <source>
        <dbReference type="EMBL" id="TWJ16450.1"/>
    </source>
</evidence>
<comment type="caution">
    <text evidence="5">The sequence shown here is derived from an EMBL/GenBank/DDBJ whole genome shotgun (WGS) entry which is preliminary data.</text>
</comment>
<keyword evidence="1" id="KW-0436">Ligase</keyword>
<dbReference type="InterPro" id="IPR020845">
    <property type="entry name" value="AMP-binding_CS"/>
</dbReference>
<dbReference type="InterPro" id="IPR000873">
    <property type="entry name" value="AMP-dep_synth/lig_dom"/>
</dbReference>
<dbReference type="EMBL" id="VLLN01000027">
    <property type="protein sequence ID" value="TWJ16450.1"/>
    <property type="molecule type" value="Genomic_DNA"/>
</dbReference>
<evidence type="ECO:0000256" key="2">
    <source>
        <dbReference type="ARBA" id="ARBA00022832"/>
    </source>
</evidence>
<dbReference type="AlphaFoldDB" id="A0A562VEZ0"/>
<dbReference type="PANTHER" id="PTHR43272">
    <property type="entry name" value="LONG-CHAIN-FATTY-ACID--COA LIGASE"/>
    <property type="match status" value="1"/>
</dbReference>
<dbReference type="GO" id="GO:0016020">
    <property type="term" value="C:membrane"/>
    <property type="evidence" value="ECO:0007669"/>
    <property type="project" value="TreeGrafter"/>
</dbReference>
<accession>A0A562VEZ0</accession>
<dbReference type="GO" id="GO:0004467">
    <property type="term" value="F:long-chain fatty acid-CoA ligase activity"/>
    <property type="evidence" value="ECO:0007669"/>
    <property type="project" value="TreeGrafter"/>
</dbReference>
<evidence type="ECO:0000256" key="3">
    <source>
        <dbReference type="ARBA" id="ARBA00023098"/>
    </source>
</evidence>
<dbReference type="Pfam" id="PF00501">
    <property type="entry name" value="AMP-binding"/>
    <property type="match status" value="1"/>
</dbReference>
<organism evidence="5 6">
    <name type="scientific">Geobacter argillaceus</name>
    <dbReference type="NCBI Taxonomy" id="345631"/>
    <lineage>
        <taxon>Bacteria</taxon>
        <taxon>Pseudomonadati</taxon>
        <taxon>Thermodesulfobacteriota</taxon>
        <taxon>Desulfuromonadia</taxon>
        <taxon>Geobacterales</taxon>
        <taxon>Geobacteraceae</taxon>
        <taxon>Geobacter</taxon>
    </lineage>
</organism>
<dbReference type="Proteomes" id="UP000319449">
    <property type="component" value="Unassembled WGS sequence"/>
</dbReference>
<proteinExistence type="predicted"/>
<name>A0A562VEZ0_9BACT</name>
<dbReference type="PROSITE" id="PS00455">
    <property type="entry name" value="AMP_BINDING"/>
    <property type="match status" value="1"/>
</dbReference>
<keyword evidence="6" id="KW-1185">Reference proteome</keyword>
<dbReference type="Gene3D" id="3.40.50.12780">
    <property type="entry name" value="N-terminal domain of ligase-like"/>
    <property type="match status" value="1"/>
</dbReference>
<feature type="domain" description="AMP-dependent synthetase/ligase" evidence="4">
    <location>
        <begin position="23"/>
        <end position="441"/>
    </location>
</feature>
<dbReference type="PANTHER" id="PTHR43272:SF32">
    <property type="entry name" value="AMP-DEPENDENT SYNTHETASE_LIGASE DOMAIN-CONTAINING PROTEIN"/>
    <property type="match status" value="1"/>
</dbReference>
<protein>
    <submittedName>
        <fullName evidence="5">Long-chain acyl-CoA synthetase</fullName>
    </submittedName>
</protein>
<gene>
    <name evidence="5" type="ORF">JN12_03392</name>
</gene>
<dbReference type="InterPro" id="IPR042099">
    <property type="entry name" value="ANL_N_sf"/>
</dbReference>
<evidence type="ECO:0000259" key="4">
    <source>
        <dbReference type="Pfam" id="PF00501"/>
    </source>
</evidence>
<reference evidence="5 6" key="1">
    <citation type="submission" date="2019-07" db="EMBL/GenBank/DDBJ databases">
        <title>Genomic Encyclopedia of Archaeal and Bacterial Type Strains, Phase II (KMG-II): from individual species to whole genera.</title>
        <authorList>
            <person name="Goeker M."/>
        </authorList>
    </citation>
    <scope>NUCLEOTIDE SEQUENCE [LARGE SCALE GENOMIC DNA]</scope>
    <source>
        <strain evidence="5 6">ATCC BAA-1139</strain>
    </source>
</reference>
<dbReference type="SUPFAM" id="SSF56801">
    <property type="entry name" value="Acetyl-CoA synthetase-like"/>
    <property type="match status" value="1"/>
</dbReference>
<sequence>MRSGRGVPLTINLDEATFVKLLKANAERFGDTKAAVRTKSRGIWQTTSWQQYYEQVKHFSLGVAGLGLGKGDVAAIIGNNRATSLYAVIGTQAAGGAAICLHHDATSAEVAALLKRFSVKYVIAEDQEQVDKILDVRSELPALAKIIYCDPRGMRRYREEILHPFAELLEIGSVAVKEHPGAFEQRIATGSGDDPAMICTTSGTTGPPRGAMLTYRNMLSMAQSLNQVDARRPTDEFVSFLPLAWFGEQLTALASALIVGFTVNFPEKPETALADLREIGPQVIFFPPRVWAELASSVQVRIMETTPFKRFMYRTFMPMGEKVAELRLAGKPVPLAARILRGFAHVCLFRALRDRLGLSRVRSAMTGGSALGEDIFTFFHAIGVNLKQVYGLTEVAGIVSIHRDGDIQGATVGLPLQGTEVAIAPDGEILLKGSGICSGYYNDSKATSAALKDGWLHTGDAGYLDKRGHLVVIDRLRDVLTLADGSVLAPQSVEGKLKFSPYIKEAVVIGSGNPFLTALVCMDGRIVGKWAGDNKIAFTTYSDLVAKPEVADFIAGELAKANRELPEASRIKRFALLYKDLDADEDELTRTGKVRRAVVAERYREIIEALNTDVEQLPIDVTIDLQDGKSARIVSTVHFRNLS</sequence>